<dbReference type="SUPFAM" id="SSF52540">
    <property type="entry name" value="P-loop containing nucleoside triphosphate hydrolases"/>
    <property type="match status" value="1"/>
</dbReference>
<dbReference type="SMART" id="SM00382">
    <property type="entry name" value="AAA"/>
    <property type="match status" value="1"/>
</dbReference>
<dbReference type="Pfam" id="PF13479">
    <property type="entry name" value="AAA_24"/>
    <property type="match status" value="1"/>
</dbReference>
<sequence length="263" mass="28902">MSQLPPPVRTGRPAAQQQNSGPQPFEFRPASKTGRKARLSIQGMSGSGKTWTGLSIAHGLSQGEKFAVIDTEKGAASLYAGHRGIQFDSCPMDRYDPRDLIRVLDSAAQAGYPTVFVDSLSHFWTGTDGTLQQVDKASTKYGGNKFAGWKDGTPLQNDMVTAILSFPGHVVCSMRSYTEWVLEENERGRKEPKRVGTRPEQRKGIEYEFDVAVSMDLDNRLEVLKSRCPALHRKVIETPNGARDIAGPLLAWLAAEPEATPEQ</sequence>
<keyword evidence="4" id="KW-1185">Reference proteome</keyword>
<evidence type="ECO:0000259" key="2">
    <source>
        <dbReference type="SMART" id="SM00382"/>
    </source>
</evidence>
<reference evidence="3 4" key="1">
    <citation type="submission" date="2020-08" db="EMBL/GenBank/DDBJ databases">
        <title>Genomic Encyclopedia of Type Strains, Phase III (KMG-III): the genomes of soil and plant-associated and newly described type strains.</title>
        <authorList>
            <person name="Whitman W."/>
        </authorList>
    </citation>
    <scope>NUCLEOTIDE SEQUENCE [LARGE SCALE GENOMIC DNA]</scope>
    <source>
        <strain evidence="3 4">CECT 3226</strain>
    </source>
</reference>
<name>A0A7W8BVI6_9ACTN</name>
<evidence type="ECO:0000313" key="4">
    <source>
        <dbReference type="Proteomes" id="UP000568022"/>
    </source>
</evidence>
<evidence type="ECO:0000313" key="3">
    <source>
        <dbReference type="EMBL" id="MBB5130260.1"/>
    </source>
</evidence>
<proteinExistence type="predicted"/>
<gene>
    <name evidence="3" type="ORF">FHS32_007057</name>
</gene>
<dbReference type="Gene3D" id="3.40.50.300">
    <property type="entry name" value="P-loop containing nucleotide triphosphate hydrolases"/>
    <property type="match status" value="1"/>
</dbReference>
<dbReference type="AlphaFoldDB" id="A0A7W8BVI6"/>
<dbReference type="InterPro" id="IPR003593">
    <property type="entry name" value="AAA+_ATPase"/>
</dbReference>
<dbReference type="InterPro" id="IPR027417">
    <property type="entry name" value="P-loop_NTPase"/>
</dbReference>
<feature type="region of interest" description="Disordered" evidence="1">
    <location>
        <begin position="1"/>
        <end position="34"/>
    </location>
</feature>
<protein>
    <recommendedName>
        <fullName evidence="2">AAA+ ATPase domain-containing protein</fullName>
    </recommendedName>
</protein>
<feature type="domain" description="AAA+ ATPase" evidence="2">
    <location>
        <begin position="35"/>
        <end position="200"/>
    </location>
</feature>
<organism evidence="3 4">
    <name type="scientific">Streptomyces griseoloalbus</name>
    <dbReference type="NCBI Taxonomy" id="67303"/>
    <lineage>
        <taxon>Bacteria</taxon>
        <taxon>Bacillati</taxon>
        <taxon>Actinomycetota</taxon>
        <taxon>Actinomycetes</taxon>
        <taxon>Kitasatosporales</taxon>
        <taxon>Streptomycetaceae</taxon>
        <taxon>Streptomyces</taxon>
    </lineage>
</organism>
<comment type="caution">
    <text evidence="3">The sequence shown here is derived from an EMBL/GenBank/DDBJ whole genome shotgun (WGS) entry which is preliminary data.</text>
</comment>
<dbReference type="EMBL" id="JACHJE010000033">
    <property type="protein sequence ID" value="MBB5130260.1"/>
    <property type="molecule type" value="Genomic_DNA"/>
</dbReference>
<dbReference type="Proteomes" id="UP000568022">
    <property type="component" value="Unassembled WGS sequence"/>
</dbReference>
<evidence type="ECO:0000256" key="1">
    <source>
        <dbReference type="SAM" id="MobiDB-lite"/>
    </source>
</evidence>
<accession>A0A7W8BVI6</accession>